<dbReference type="GO" id="GO:0006221">
    <property type="term" value="P:pyrimidine nucleotide biosynthetic process"/>
    <property type="evidence" value="ECO:0007669"/>
    <property type="project" value="UniProtKB-KW"/>
</dbReference>
<dbReference type="Gene3D" id="3.20.20.140">
    <property type="entry name" value="Metal-dependent hydrolases"/>
    <property type="match status" value="1"/>
</dbReference>
<comment type="caution">
    <text evidence="5">The sequence shown here is derived from an EMBL/GenBank/DDBJ whole genome shotgun (WGS) entry which is preliminary data.</text>
</comment>
<dbReference type="SUPFAM" id="SSF51338">
    <property type="entry name" value="Composite domain of metallo-dependent hydrolases"/>
    <property type="match status" value="1"/>
</dbReference>
<dbReference type="InterPro" id="IPR050138">
    <property type="entry name" value="DHOase/Allantoinase_Hydrolase"/>
</dbReference>
<dbReference type="Pfam" id="PF12890">
    <property type="entry name" value="DHOase"/>
    <property type="match status" value="1"/>
</dbReference>
<dbReference type="GO" id="GO:0005737">
    <property type="term" value="C:cytoplasm"/>
    <property type="evidence" value="ECO:0007669"/>
    <property type="project" value="TreeGrafter"/>
</dbReference>
<dbReference type="NCBIfam" id="TIGR00857">
    <property type="entry name" value="pyrC_multi"/>
    <property type="match status" value="1"/>
</dbReference>
<dbReference type="PANTHER" id="PTHR43668:SF2">
    <property type="entry name" value="ALLANTOINASE"/>
    <property type="match status" value="1"/>
</dbReference>
<sequence>MTTTVFTDARIIDPSRSLDEIGTVIVADGKIHAAGASARNQGIPGGAEIVGCRGRTIMPGLVDSRVFVGEPGGEHRETIASASRAAAAGGVTSIITMPDTDPVIDDVALVEFVLRAARDHAAVNVYPSAAITRGLKGQEMTEFGLLGQAGAVAFTDGRHTIADSSVLRRAMTYARDFGAVIAHETADPHLSGGVMNEGLYASWLGLGGIPREAEIIPLERDLRLARLTSANYHAAKISTAVSAEVVSRAKQDGASVTAGVAIHSLALNEHDVGEYRTFFRLAPPLRNEDDRLAMIEALKNGTLDIVVSSHDPQDVDTKRLPFADAAIGAVGLETLLAVALRLHHNDQVPILRLIDALSTAPAKIFGLPGGTLKPGAPADLIVVDLDHPWVVTETDLHSRSKNSCFEGARLQGKVLQTVVAGRTVFQH</sequence>
<dbReference type="Pfam" id="PF07969">
    <property type="entry name" value="Amidohydro_3"/>
    <property type="match status" value="1"/>
</dbReference>
<evidence type="ECO:0000259" key="4">
    <source>
        <dbReference type="Pfam" id="PF12890"/>
    </source>
</evidence>
<feature type="domain" description="Dihydroorotase catalytic" evidence="4">
    <location>
        <begin position="54"/>
        <end position="239"/>
    </location>
</feature>
<evidence type="ECO:0000256" key="2">
    <source>
        <dbReference type="ARBA" id="ARBA00022975"/>
    </source>
</evidence>
<protein>
    <submittedName>
        <fullName evidence="5">Dihydroorotase</fullName>
    </submittedName>
</protein>
<dbReference type="Gene3D" id="2.30.40.10">
    <property type="entry name" value="Urease, subunit C, domain 1"/>
    <property type="match status" value="1"/>
</dbReference>
<dbReference type="NCBIfam" id="NF006558">
    <property type="entry name" value="PRK09059.1"/>
    <property type="match status" value="1"/>
</dbReference>
<dbReference type="InterPro" id="IPR011059">
    <property type="entry name" value="Metal-dep_hydrolase_composite"/>
</dbReference>
<dbReference type="GO" id="GO:0006145">
    <property type="term" value="P:purine nucleobase catabolic process"/>
    <property type="evidence" value="ECO:0007669"/>
    <property type="project" value="TreeGrafter"/>
</dbReference>
<dbReference type="InterPro" id="IPR032466">
    <property type="entry name" value="Metal_Hydrolase"/>
</dbReference>
<keyword evidence="2" id="KW-0665">Pyrimidine biosynthesis</keyword>
<organism evidence="5 6">
    <name type="scientific">Tianweitania populi</name>
    <dbReference type="NCBI Taxonomy" id="1607949"/>
    <lineage>
        <taxon>Bacteria</taxon>
        <taxon>Pseudomonadati</taxon>
        <taxon>Pseudomonadota</taxon>
        <taxon>Alphaproteobacteria</taxon>
        <taxon>Hyphomicrobiales</taxon>
        <taxon>Phyllobacteriaceae</taxon>
        <taxon>Tianweitania</taxon>
    </lineage>
</organism>
<evidence type="ECO:0000256" key="1">
    <source>
        <dbReference type="ARBA" id="ARBA00022833"/>
    </source>
</evidence>
<dbReference type="RefSeq" id="WP_189502042.1">
    <property type="nucleotide sequence ID" value="NZ_BMZQ01000001.1"/>
</dbReference>
<dbReference type="GO" id="GO:0004038">
    <property type="term" value="F:allantoinase activity"/>
    <property type="evidence" value="ECO:0007669"/>
    <property type="project" value="TreeGrafter"/>
</dbReference>
<evidence type="ECO:0000313" key="6">
    <source>
        <dbReference type="Proteomes" id="UP000630142"/>
    </source>
</evidence>
<evidence type="ECO:0000259" key="3">
    <source>
        <dbReference type="Pfam" id="PF07969"/>
    </source>
</evidence>
<reference evidence="5" key="1">
    <citation type="journal article" date="2014" name="Int. J. Syst. Evol. Microbiol.">
        <title>Complete genome sequence of Corynebacterium casei LMG S-19264T (=DSM 44701T), isolated from a smear-ripened cheese.</title>
        <authorList>
            <consortium name="US DOE Joint Genome Institute (JGI-PGF)"/>
            <person name="Walter F."/>
            <person name="Albersmeier A."/>
            <person name="Kalinowski J."/>
            <person name="Ruckert C."/>
        </authorList>
    </citation>
    <scope>NUCLEOTIDE SEQUENCE</scope>
    <source>
        <strain evidence="5">KCTC 42249</strain>
    </source>
</reference>
<name>A0A8J3GJR4_9HYPH</name>
<gene>
    <name evidence="5" type="primary">pyrC</name>
    <name evidence="5" type="ORF">GCM10016234_09430</name>
</gene>
<dbReference type="GO" id="GO:0004151">
    <property type="term" value="F:dihydroorotase activity"/>
    <property type="evidence" value="ECO:0007669"/>
    <property type="project" value="InterPro"/>
</dbReference>
<dbReference type="InterPro" id="IPR013108">
    <property type="entry name" value="Amidohydro_3"/>
</dbReference>
<reference evidence="5" key="2">
    <citation type="submission" date="2020-09" db="EMBL/GenBank/DDBJ databases">
        <authorList>
            <person name="Sun Q."/>
            <person name="Kim S."/>
        </authorList>
    </citation>
    <scope>NUCLEOTIDE SEQUENCE</scope>
    <source>
        <strain evidence="5">KCTC 42249</strain>
    </source>
</reference>
<keyword evidence="6" id="KW-1185">Reference proteome</keyword>
<keyword evidence="1" id="KW-0862">Zinc</keyword>
<dbReference type="InterPro" id="IPR024403">
    <property type="entry name" value="DHOase_cat"/>
</dbReference>
<accession>A0A8J3GJR4</accession>
<evidence type="ECO:0000313" key="5">
    <source>
        <dbReference type="EMBL" id="GHD09058.1"/>
    </source>
</evidence>
<dbReference type="Proteomes" id="UP000630142">
    <property type="component" value="Unassembled WGS sequence"/>
</dbReference>
<dbReference type="AlphaFoldDB" id="A0A8J3GJR4"/>
<dbReference type="CDD" id="cd01317">
    <property type="entry name" value="DHOase_IIa"/>
    <property type="match status" value="1"/>
</dbReference>
<dbReference type="SUPFAM" id="SSF51556">
    <property type="entry name" value="Metallo-dependent hydrolases"/>
    <property type="match status" value="1"/>
</dbReference>
<proteinExistence type="predicted"/>
<dbReference type="GO" id="GO:0046872">
    <property type="term" value="F:metal ion binding"/>
    <property type="evidence" value="ECO:0007669"/>
    <property type="project" value="InterPro"/>
</dbReference>
<dbReference type="PANTHER" id="PTHR43668">
    <property type="entry name" value="ALLANTOINASE"/>
    <property type="match status" value="1"/>
</dbReference>
<dbReference type="EMBL" id="BMZQ01000001">
    <property type="protein sequence ID" value="GHD09058.1"/>
    <property type="molecule type" value="Genomic_DNA"/>
</dbReference>
<feature type="domain" description="Amidohydrolase 3" evidence="3">
    <location>
        <begin position="346"/>
        <end position="425"/>
    </location>
</feature>
<dbReference type="InterPro" id="IPR004722">
    <property type="entry name" value="DHOase"/>
</dbReference>